<evidence type="ECO:0000313" key="1">
    <source>
        <dbReference type="EMBL" id="PRD56902.1"/>
    </source>
</evidence>
<protein>
    <submittedName>
        <fullName evidence="1">Uncharacterized protein</fullName>
    </submittedName>
</protein>
<gene>
    <name evidence="1" type="ORF">C5749_06740</name>
</gene>
<dbReference type="Proteomes" id="UP000238642">
    <property type="component" value="Unassembled WGS sequence"/>
</dbReference>
<dbReference type="AlphaFoldDB" id="A0A2S9JUD7"/>
<organism evidence="1 2">
    <name type="scientific">Sphingobacterium gobiense</name>
    <dbReference type="NCBI Taxonomy" id="1382456"/>
    <lineage>
        <taxon>Bacteria</taxon>
        <taxon>Pseudomonadati</taxon>
        <taxon>Bacteroidota</taxon>
        <taxon>Sphingobacteriia</taxon>
        <taxon>Sphingobacteriales</taxon>
        <taxon>Sphingobacteriaceae</taxon>
        <taxon>Sphingobacterium</taxon>
    </lineage>
</organism>
<dbReference type="EMBL" id="PVBS01000001">
    <property type="protein sequence ID" value="PRD56902.1"/>
    <property type="molecule type" value="Genomic_DNA"/>
</dbReference>
<name>A0A2S9JUD7_9SPHI</name>
<keyword evidence="2" id="KW-1185">Reference proteome</keyword>
<accession>A0A2S9JUD7</accession>
<comment type="caution">
    <text evidence="1">The sequence shown here is derived from an EMBL/GenBank/DDBJ whole genome shotgun (WGS) entry which is preliminary data.</text>
</comment>
<proteinExistence type="predicted"/>
<sequence length="97" mass="10519">MRFISSSFASPCTLLQSLLEIGVRVKMSRTDSTRNQNALLYPVGGNLVATPATATFGIKPISRLATWMNALSSSSSMSLIVLFPDDHFIKASKIPLM</sequence>
<reference evidence="1 2" key="1">
    <citation type="submission" date="2018-02" db="EMBL/GenBank/DDBJ databases">
        <title>The draft genome of Sphingobacterium gobiense H7.</title>
        <authorList>
            <person name="Li L."/>
            <person name="Liu L."/>
            <person name="Zhang X."/>
            <person name="Wang T."/>
            <person name="Liang L."/>
        </authorList>
    </citation>
    <scope>NUCLEOTIDE SEQUENCE [LARGE SCALE GENOMIC DNA]</scope>
    <source>
        <strain evidence="1 2">ACCC 05757</strain>
    </source>
</reference>
<evidence type="ECO:0000313" key="2">
    <source>
        <dbReference type="Proteomes" id="UP000238642"/>
    </source>
</evidence>